<organism evidence="2 3">
    <name type="scientific">Curvularia clavata</name>
    <dbReference type="NCBI Taxonomy" id="95742"/>
    <lineage>
        <taxon>Eukaryota</taxon>
        <taxon>Fungi</taxon>
        <taxon>Dikarya</taxon>
        <taxon>Ascomycota</taxon>
        <taxon>Pezizomycotina</taxon>
        <taxon>Dothideomycetes</taxon>
        <taxon>Pleosporomycetidae</taxon>
        <taxon>Pleosporales</taxon>
        <taxon>Pleosporineae</taxon>
        <taxon>Pleosporaceae</taxon>
        <taxon>Curvularia</taxon>
    </lineage>
</organism>
<evidence type="ECO:0000313" key="3">
    <source>
        <dbReference type="Proteomes" id="UP001056012"/>
    </source>
</evidence>
<feature type="signal peptide" evidence="1">
    <location>
        <begin position="1"/>
        <end position="17"/>
    </location>
</feature>
<dbReference type="Proteomes" id="UP001056012">
    <property type="component" value="Chromosome 5"/>
</dbReference>
<sequence>MFILLLLIHTLLTVSHALPTSPSSPSLTTLSSPLVPRDNTCPRNTLHTPTVPEWQWALSTYCARDTPITITPSSPLTFSYGLTAFDGKPIKWLFKVWIDRNVHPTLGHGEDTTPYTYQLSAQTCEERFKAMVTGDKGGDKVVCEYGGNKLFRGGSYREWLEKGYIGQVVWETRQVKGG</sequence>
<dbReference type="AlphaFoldDB" id="A0A9Q8ZBF4"/>
<accession>A0A9Q8ZBF4</accession>
<protein>
    <submittedName>
        <fullName evidence="2">Uncharacterized protein</fullName>
    </submittedName>
</protein>
<evidence type="ECO:0000313" key="2">
    <source>
        <dbReference type="EMBL" id="USP79544.1"/>
    </source>
</evidence>
<keyword evidence="1" id="KW-0732">Signal</keyword>
<name>A0A9Q8ZBF4_CURCL</name>
<feature type="chain" id="PRO_5040353280" evidence="1">
    <location>
        <begin position="18"/>
        <end position="178"/>
    </location>
</feature>
<dbReference type="VEuPathDB" id="FungiDB:yc1106_06818"/>
<gene>
    <name evidence="2" type="ORF">yc1106_06818</name>
</gene>
<dbReference type="OrthoDB" id="3657047at2759"/>
<keyword evidence="3" id="KW-1185">Reference proteome</keyword>
<proteinExistence type="predicted"/>
<reference evidence="2" key="1">
    <citation type="submission" date="2021-12" db="EMBL/GenBank/DDBJ databases">
        <title>Curvularia clavata genome.</title>
        <authorList>
            <person name="Cao Y."/>
        </authorList>
    </citation>
    <scope>NUCLEOTIDE SEQUENCE</scope>
    <source>
        <strain evidence="2">Yc1106</strain>
    </source>
</reference>
<evidence type="ECO:0000256" key="1">
    <source>
        <dbReference type="SAM" id="SignalP"/>
    </source>
</evidence>
<dbReference type="EMBL" id="CP089278">
    <property type="protein sequence ID" value="USP79544.1"/>
    <property type="molecule type" value="Genomic_DNA"/>
</dbReference>